<keyword evidence="2" id="KW-1185">Reference proteome</keyword>
<evidence type="ECO:0000313" key="2">
    <source>
        <dbReference type="Proteomes" id="UP000563094"/>
    </source>
</evidence>
<dbReference type="AlphaFoldDB" id="A0A839GTP9"/>
<comment type="caution">
    <text evidence="1">The sequence shown here is derived from an EMBL/GenBank/DDBJ whole genome shotgun (WGS) entry which is preliminary data.</text>
</comment>
<dbReference type="EMBL" id="JACJIQ010000011">
    <property type="protein sequence ID" value="MBA9078186.1"/>
    <property type="molecule type" value="Genomic_DNA"/>
</dbReference>
<dbReference type="RefSeq" id="WP_066829754.1">
    <property type="nucleotide sequence ID" value="NZ_JACJIQ010000011.1"/>
</dbReference>
<dbReference type="Proteomes" id="UP000563094">
    <property type="component" value="Unassembled WGS sequence"/>
</dbReference>
<sequence length="136" mass="15455">MATTEKNTVTLVVYYNATQPIATLILDKEDEYLAWLVDSLDVVPCGNYYCLRLTCAQEFRQARRIFPAIGFTSRHVRFRGVLRKAAQKRISPSAAPEERTVVFQEQPTTFAVKLAAFTGLRFDWIKSVFKTSLTGI</sequence>
<accession>A0A839GTP9</accession>
<proteinExistence type="predicted"/>
<protein>
    <submittedName>
        <fullName evidence="1">Uncharacterized protein</fullName>
    </submittedName>
</protein>
<name>A0A839GTP9_9BACT</name>
<organism evidence="1 2">
    <name type="scientific">Rufibacter quisquiliarum</name>
    <dbReference type="NCBI Taxonomy" id="1549639"/>
    <lineage>
        <taxon>Bacteria</taxon>
        <taxon>Pseudomonadati</taxon>
        <taxon>Bacteroidota</taxon>
        <taxon>Cytophagia</taxon>
        <taxon>Cytophagales</taxon>
        <taxon>Hymenobacteraceae</taxon>
        <taxon>Rufibacter</taxon>
    </lineage>
</organism>
<gene>
    <name evidence="1" type="ORF">FHS90_002910</name>
</gene>
<reference evidence="1 2" key="1">
    <citation type="submission" date="2020-08" db="EMBL/GenBank/DDBJ databases">
        <title>Genomic Encyclopedia of Type Strains, Phase IV (KMG-IV): sequencing the most valuable type-strain genomes for metagenomic binning, comparative biology and taxonomic classification.</title>
        <authorList>
            <person name="Goeker M."/>
        </authorList>
    </citation>
    <scope>NUCLEOTIDE SEQUENCE [LARGE SCALE GENOMIC DNA]</scope>
    <source>
        <strain evidence="1 2">DSM 29854</strain>
    </source>
</reference>
<evidence type="ECO:0000313" key="1">
    <source>
        <dbReference type="EMBL" id="MBA9078186.1"/>
    </source>
</evidence>